<keyword evidence="6" id="KW-1278">Translocase</keyword>
<comment type="caution">
    <text evidence="12">The sequence shown here is derived from an EMBL/GenBank/DDBJ whole genome shotgun (WGS) entry which is preliminary data.</text>
</comment>
<sequence length="201" mass="21616">MEENIQPNQIGRVKSIKGHIVEVEFPATGGPGIHDVLVLKGNPKAKLQVYGSSDSHGFYCMALSSTTHFHRGAEVVNTGQPLMVPVGAPVLGRVMNVFGESIDGGPPIVSKEVRSIYKKSLEFFEVSAKQEVLETGIKLIDFIAPMVKGGKVGLFGGAGVGKTILLTEILHNIVNLDKERTVSVFAGVGERTREGQELHEE</sequence>
<dbReference type="EMBL" id="BARS01046636">
    <property type="protein sequence ID" value="GAG31318.1"/>
    <property type="molecule type" value="Genomic_DNA"/>
</dbReference>
<evidence type="ECO:0000256" key="7">
    <source>
        <dbReference type="ARBA" id="ARBA00023065"/>
    </source>
</evidence>
<gene>
    <name evidence="12" type="ORF">S01H1_70164</name>
</gene>
<organism evidence="12">
    <name type="scientific">marine sediment metagenome</name>
    <dbReference type="NCBI Taxonomy" id="412755"/>
    <lineage>
        <taxon>unclassified sequences</taxon>
        <taxon>metagenomes</taxon>
        <taxon>ecological metagenomes</taxon>
    </lineage>
</organism>
<evidence type="ECO:0000256" key="3">
    <source>
        <dbReference type="ARBA" id="ARBA00022448"/>
    </source>
</evidence>
<dbReference type="AlphaFoldDB" id="X0X3U3"/>
<dbReference type="Gene3D" id="2.40.10.170">
    <property type="match status" value="1"/>
</dbReference>
<keyword evidence="10" id="KW-0066">ATP synthesis</keyword>
<evidence type="ECO:0000256" key="8">
    <source>
        <dbReference type="ARBA" id="ARBA00023136"/>
    </source>
</evidence>
<proteinExistence type="inferred from homology"/>
<keyword evidence="3" id="KW-0813">Transport</keyword>
<dbReference type="Pfam" id="PF00006">
    <property type="entry name" value="ATP-synt_ab"/>
    <property type="match status" value="1"/>
</dbReference>
<keyword evidence="5" id="KW-0067">ATP-binding</keyword>
<dbReference type="InterPro" id="IPR050053">
    <property type="entry name" value="ATPase_alpha/beta_chains"/>
</dbReference>
<feature type="non-terminal residue" evidence="12">
    <location>
        <position position="201"/>
    </location>
</feature>
<dbReference type="InterPro" id="IPR036121">
    <property type="entry name" value="ATPase_F1/V1/A1_a/bsu_N_sf"/>
</dbReference>
<dbReference type="GO" id="GO:0045259">
    <property type="term" value="C:proton-transporting ATP synthase complex"/>
    <property type="evidence" value="ECO:0007669"/>
    <property type="project" value="UniProtKB-KW"/>
</dbReference>
<protein>
    <recommendedName>
        <fullName evidence="11">ATPase F1/V1/A1 complex alpha/beta subunit nucleotide-binding domain-containing protein</fullName>
    </recommendedName>
</protein>
<dbReference type="GO" id="GO:0046933">
    <property type="term" value="F:proton-transporting ATP synthase activity, rotational mechanism"/>
    <property type="evidence" value="ECO:0007669"/>
    <property type="project" value="TreeGrafter"/>
</dbReference>
<dbReference type="Gene3D" id="3.40.50.300">
    <property type="entry name" value="P-loop containing nucleotide triphosphate hydrolases"/>
    <property type="match status" value="1"/>
</dbReference>
<comment type="subcellular location">
    <subcellularLocation>
        <location evidence="1">Membrane</location>
    </subcellularLocation>
</comment>
<evidence type="ECO:0000256" key="2">
    <source>
        <dbReference type="ARBA" id="ARBA00008936"/>
    </source>
</evidence>
<dbReference type="PANTHER" id="PTHR15184:SF71">
    <property type="entry name" value="ATP SYNTHASE SUBUNIT BETA, MITOCHONDRIAL"/>
    <property type="match status" value="1"/>
</dbReference>
<dbReference type="InterPro" id="IPR027417">
    <property type="entry name" value="P-loop_NTPase"/>
</dbReference>
<accession>X0X3U3</accession>
<keyword evidence="4" id="KW-0547">Nucleotide-binding</keyword>
<reference evidence="12" key="1">
    <citation type="journal article" date="2014" name="Front. Microbiol.">
        <title>High frequency of phylogenetically diverse reductive dehalogenase-homologous genes in deep subseafloor sedimentary metagenomes.</title>
        <authorList>
            <person name="Kawai M."/>
            <person name="Futagami T."/>
            <person name="Toyoda A."/>
            <person name="Takaki Y."/>
            <person name="Nishi S."/>
            <person name="Hori S."/>
            <person name="Arai W."/>
            <person name="Tsubouchi T."/>
            <person name="Morono Y."/>
            <person name="Uchiyama I."/>
            <person name="Ito T."/>
            <person name="Fujiyama A."/>
            <person name="Inagaki F."/>
            <person name="Takami H."/>
        </authorList>
    </citation>
    <scope>NUCLEOTIDE SEQUENCE</scope>
    <source>
        <strain evidence="12">Expedition CK06-06</strain>
    </source>
</reference>
<dbReference type="SUPFAM" id="SSF50615">
    <property type="entry name" value="N-terminal domain of alpha and beta subunits of F1 ATP synthase"/>
    <property type="match status" value="1"/>
</dbReference>
<evidence type="ECO:0000256" key="10">
    <source>
        <dbReference type="ARBA" id="ARBA00023310"/>
    </source>
</evidence>
<feature type="domain" description="ATPase F1/V1/A1 complex alpha/beta subunit nucleotide-binding" evidence="11">
    <location>
        <begin position="136"/>
        <end position="200"/>
    </location>
</feature>
<keyword evidence="8" id="KW-0472">Membrane</keyword>
<dbReference type="SUPFAM" id="SSF52540">
    <property type="entry name" value="P-loop containing nucleoside triphosphate hydrolases"/>
    <property type="match status" value="1"/>
</dbReference>
<name>X0X3U3_9ZZZZ</name>
<evidence type="ECO:0000259" key="11">
    <source>
        <dbReference type="Pfam" id="PF00006"/>
    </source>
</evidence>
<keyword evidence="9" id="KW-0139">CF(1)</keyword>
<dbReference type="GO" id="GO:0005524">
    <property type="term" value="F:ATP binding"/>
    <property type="evidence" value="ECO:0007669"/>
    <property type="project" value="UniProtKB-KW"/>
</dbReference>
<keyword evidence="7" id="KW-0406">Ion transport</keyword>
<evidence type="ECO:0000313" key="12">
    <source>
        <dbReference type="EMBL" id="GAG31318.1"/>
    </source>
</evidence>
<comment type="similarity">
    <text evidence="2">Belongs to the ATPase alpha/beta chains family.</text>
</comment>
<evidence type="ECO:0000256" key="4">
    <source>
        <dbReference type="ARBA" id="ARBA00022741"/>
    </source>
</evidence>
<evidence type="ECO:0000256" key="9">
    <source>
        <dbReference type="ARBA" id="ARBA00023196"/>
    </source>
</evidence>
<evidence type="ECO:0000256" key="1">
    <source>
        <dbReference type="ARBA" id="ARBA00004370"/>
    </source>
</evidence>
<dbReference type="PANTHER" id="PTHR15184">
    <property type="entry name" value="ATP SYNTHASE"/>
    <property type="match status" value="1"/>
</dbReference>
<evidence type="ECO:0000256" key="6">
    <source>
        <dbReference type="ARBA" id="ARBA00022967"/>
    </source>
</evidence>
<evidence type="ECO:0000256" key="5">
    <source>
        <dbReference type="ARBA" id="ARBA00022840"/>
    </source>
</evidence>
<dbReference type="InterPro" id="IPR000194">
    <property type="entry name" value="ATPase_F1/V1/A1_a/bsu_nucl-bd"/>
</dbReference>